<dbReference type="EMBL" id="JZEE01000149">
    <property type="protein sequence ID" value="KJK68051.1"/>
    <property type="molecule type" value="Genomic_DNA"/>
</dbReference>
<proteinExistence type="predicted"/>
<sequence length="131" mass="14996">MVGVYAAIITDEGVFKHWAIFIDEPHEPEKIMLQARGSDGLFRYEPEYGDARCLSGLDELVFLFDVKSTETSTLKAVASDIPVRSDIHGWNCQDWVLDFLDKLEEEDIINGADIRYRERKLYVRGKVEGLV</sequence>
<gene>
    <name evidence="1" type="ORF">P875_00108656</name>
</gene>
<accession>A0A0F0ILP1</accession>
<dbReference type="InterPro" id="IPR046670">
    <property type="entry name" value="DUF6540"/>
</dbReference>
<dbReference type="OrthoDB" id="37659at2759"/>
<comment type="caution">
    <text evidence="1">The sequence shown here is derived from an EMBL/GenBank/DDBJ whole genome shotgun (WGS) entry which is preliminary data.</text>
</comment>
<evidence type="ECO:0000313" key="2">
    <source>
        <dbReference type="Proteomes" id="UP000033540"/>
    </source>
</evidence>
<evidence type="ECO:0000313" key="1">
    <source>
        <dbReference type="EMBL" id="KJK68051.1"/>
    </source>
</evidence>
<organism evidence="1 2">
    <name type="scientific">Aspergillus parasiticus (strain ATCC 56775 / NRRL 5862 / SRRC 143 / SU-1)</name>
    <dbReference type="NCBI Taxonomy" id="1403190"/>
    <lineage>
        <taxon>Eukaryota</taxon>
        <taxon>Fungi</taxon>
        <taxon>Dikarya</taxon>
        <taxon>Ascomycota</taxon>
        <taxon>Pezizomycotina</taxon>
        <taxon>Eurotiomycetes</taxon>
        <taxon>Eurotiomycetidae</taxon>
        <taxon>Eurotiales</taxon>
        <taxon>Aspergillaceae</taxon>
        <taxon>Aspergillus</taxon>
        <taxon>Aspergillus subgen. Circumdati</taxon>
    </lineage>
</organism>
<dbReference type="Proteomes" id="UP000033540">
    <property type="component" value="Unassembled WGS sequence"/>
</dbReference>
<dbReference type="AlphaFoldDB" id="A0A0F0ILP1"/>
<dbReference type="Pfam" id="PF20174">
    <property type="entry name" value="DUF6540"/>
    <property type="match status" value="1"/>
</dbReference>
<name>A0A0F0ILP1_ASPPU</name>
<protein>
    <submittedName>
        <fullName evidence="1">Uncharacterized protein</fullName>
    </submittedName>
</protein>
<reference evidence="1 2" key="1">
    <citation type="submission" date="2015-02" db="EMBL/GenBank/DDBJ databases">
        <title>Draft genome sequence of Aspergillus parasiticus SU-1.</title>
        <authorList>
            <person name="Yu J."/>
            <person name="Fedorova N."/>
            <person name="Yin Y."/>
            <person name="Losada L."/>
            <person name="Zafar N."/>
            <person name="Taujale R."/>
            <person name="Ehrlich K.C."/>
            <person name="Bhatnagar D."/>
            <person name="Cleveland T.E."/>
            <person name="Bennett J.W."/>
            <person name="Nierman W.C."/>
        </authorList>
    </citation>
    <scope>NUCLEOTIDE SEQUENCE [LARGE SCALE GENOMIC DNA]</scope>
    <source>
        <strain evidence="2">ATCC 56775 / NRRL 5862 / SRRC 143 / SU-1</strain>
    </source>
</reference>